<accession>A0A9W8DSC8</accession>
<gene>
    <name evidence="1" type="ORF">H4219_003636</name>
</gene>
<keyword evidence="2" id="KW-1185">Reference proteome</keyword>
<organism evidence="1 2">
    <name type="scientific">Mycoemilia scoparia</name>
    <dbReference type="NCBI Taxonomy" id="417184"/>
    <lineage>
        <taxon>Eukaryota</taxon>
        <taxon>Fungi</taxon>
        <taxon>Fungi incertae sedis</taxon>
        <taxon>Zoopagomycota</taxon>
        <taxon>Kickxellomycotina</taxon>
        <taxon>Kickxellomycetes</taxon>
        <taxon>Kickxellales</taxon>
        <taxon>Kickxellaceae</taxon>
        <taxon>Mycoemilia</taxon>
    </lineage>
</organism>
<sequence length="232" mass="25758">MQSASDTLSNIDKATLLMATVYLKDILFRILSHVCHINALGLTQELADKLMGIKKSPNWTENTNINKWTLEIKQAAQLLIDQAKELNPDNVLFKVDQSASGKDHEKVLCIWKLCFATYLVLDLHGYLTILGRPVDGVTFDECYNMFGQIKDIVDPILGVINVSNYEAFFEEYPKANANAVNPSHVVQKIHECIASEPVDITGSVKAITFDVDGEAVNLVNCINNLGSLFCPK</sequence>
<proteinExistence type="predicted"/>
<evidence type="ECO:0000313" key="2">
    <source>
        <dbReference type="Proteomes" id="UP001150538"/>
    </source>
</evidence>
<dbReference type="EMBL" id="JANBPU010000095">
    <property type="protein sequence ID" value="KAJ1916677.1"/>
    <property type="molecule type" value="Genomic_DNA"/>
</dbReference>
<evidence type="ECO:0000313" key="1">
    <source>
        <dbReference type="EMBL" id="KAJ1916677.1"/>
    </source>
</evidence>
<dbReference type="AlphaFoldDB" id="A0A9W8DSC8"/>
<dbReference type="Proteomes" id="UP001150538">
    <property type="component" value="Unassembled WGS sequence"/>
</dbReference>
<name>A0A9W8DSC8_9FUNG</name>
<comment type="caution">
    <text evidence="1">The sequence shown here is derived from an EMBL/GenBank/DDBJ whole genome shotgun (WGS) entry which is preliminary data.</text>
</comment>
<protein>
    <submittedName>
        <fullName evidence="1">Uncharacterized protein</fullName>
    </submittedName>
</protein>
<reference evidence="1" key="1">
    <citation type="submission" date="2022-07" db="EMBL/GenBank/DDBJ databases">
        <title>Phylogenomic reconstructions and comparative analyses of Kickxellomycotina fungi.</title>
        <authorList>
            <person name="Reynolds N.K."/>
            <person name="Stajich J.E."/>
            <person name="Barry K."/>
            <person name="Grigoriev I.V."/>
            <person name="Crous P."/>
            <person name="Smith M.E."/>
        </authorList>
    </citation>
    <scope>NUCLEOTIDE SEQUENCE</scope>
    <source>
        <strain evidence="1">NBRC 100468</strain>
    </source>
</reference>